<evidence type="ECO:0000313" key="2">
    <source>
        <dbReference type="EMBL" id="GIL25123.1"/>
    </source>
</evidence>
<sequence length="250" mass="24488">MNGWRLLRAEWTKARTVASTGWLVAGTVLTTVALGGAVAGATHCPSGGCGGDPVRTSLTGVQLGQIAVVVLAVLLVGTEYGTGTIQVTLAAAPRRGAVLAAKAAVLGALVAAAGAVAVVASLLLGRVLLPGSTLPGGATLLRAAGGSVLYLVLVGLLALGIAVAVRHSAAAIGVVLGVLYLLPVVAGAVGDPHWQRHLVQVAPMSAGLAVQVTVGAADLPIGPWSGLAVLAGWAAAALLAGALLFRLRDA</sequence>
<keyword evidence="1" id="KW-0812">Transmembrane</keyword>
<protein>
    <recommendedName>
        <fullName evidence="4">ABC transporter permease</fullName>
    </recommendedName>
</protein>
<feature type="transmembrane region" description="Helical" evidence="1">
    <location>
        <begin position="144"/>
        <end position="163"/>
    </location>
</feature>
<gene>
    <name evidence="2" type="ORF">NUM_03780</name>
</gene>
<keyword evidence="3" id="KW-1185">Reference proteome</keyword>
<keyword evidence="1" id="KW-0472">Membrane</keyword>
<feature type="transmembrane region" description="Helical" evidence="1">
    <location>
        <begin position="170"/>
        <end position="189"/>
    </location>
</feature>
<evidence type="ECO:0008006" key="4">
    <source>
        <dbReference type="Google" id="ProtNLM"/>
    </source>
</evidence>
<accession>A0A8J4A6E8</accession>
<proteinExistence type="predicted"/>
<evidence type="ECO:0000256" key="1">
    <source>
        <dbReference type="SAM" id="Phobius"/>
    </source>
</evidence>
<reference evidence="3" key="1">
    <citation type="journal article" date="2021" name="Int. J. Syst. Evol. Microbiol.">
        <title>Actinocatenispora comari sp. nov., an endophytic actinomycete isolated from aerial parts of Comarum salesowianum.</title>
        <authorList>
            <person name="Oyunbileg N."/>
            <person name="Iizaka Y."/>
            <person name="Hamada M."/>
            <person name="Davaapurev B.O."/>
            <person name="Fukumoto A."/>
            <person name="Tsetseg B."/>
            <person name="Kato F."/>
            <person name="Tamura T."/>
            <person name="Batkhuu J."/>
            <person name="Anzai Y."/>
        </authorList>
    </citation>
    <scope>NUCLEOTIDE SEQUENCE [LARGE SCALE GENOMIC DNA]</scope>
    <source>
        <strain evidence="3">NUM-2625</strain>
    </source>
</reference>
<dbReference type="Proteomes" id="UP000614996">
    <property type="component" value="Unassembled WGS sequence"/>
</dbReference>
<dbReference type="PANTHER" id="PTHR37305:SF1">
    <property type="entry name" value="MEMBRANE PROTEIN"/>
    <property type="match status" value="1"/>
</dbReference>
<organism evidence="2 3">
    <name type="scientific">Actinocatenispora comari</name>
    <dbReference type="NCBI Taxonomy" id="2807577"/>
    <lineage>
        <taxon>Bacteria</taxon>
        <taxon>Bacillati</taxon>
        <taxon>Actinomycetota</taxon>
        <taxon>Actinomycetes</taxon>
        <taxon>Micromonosporales</taxon>
        <taxon>Micromonosporaceae</taxon>
        <taxon>Actinocatenispora</taxon>
    </lineage>
</organism>
<name>A0A8J4A6E8_9ACTN</name>
<evidence type="ECO:0000313" key="3">
    <source>
        <dbReference type="Proteomes" id="UP000614996"/>
    </source>
</evidence>
<dbReference type="AlphaFoldDB" id="A0A8J4A6E8"/>
<dbReference type="EMBL" id="BOPO01000004">
    <property type="protein sequence ID" value="GIL25123.1"/>
    <property type="molecule type" value="Genomic_DNA"/>
</dbReference>
<keyword evidence="1" id="KW-1133">Transmembrane helix</keyword>
<feature type="transmembrane region" description="Helical" evidence="1">
    <location>
        <begin position="224"/>
        <end position="245"/>
    </location>
</feature>
<dbReference type="GO" id="GO:0005886">
    <property type="term" value="C:plasma membrane"/>
    <property type="evidence" value="ECO:0007669"/>
    <property type="project" value="UniProtKB-SubCell"/>
</dbReference>
<dbReference type="PANTHER" id="PTHR37305">
    <property type="entry name" value="INTEGRAL MEMBRANE PROTEIN-RELATED"/>
    <property type="match status" value="1"/>
</dbReference>
<dbReference type="GO" id="GO:0140359">
    <property type="term" value="F:ABC-type transporter activity"/>
    <property type="evidence" value="ECO:0007669"/>
    <property type="project" value="InterPro"/>
</dbReference>
<dbReference type="RefSeq" id="WP_207122765.1">
    <property type="nucleotide sequence ID" value="NZ_BOPO01000004.1"/>
</dbReference>
<feature type="transmembrane region" description="Helical" evidence="1">
    <location>
        <begin position="62"/>
        <end position="82"/>
    </location>
</feature>
<feature type="transmembrane region" description="Helical" evidence="1">
    <location>
        <begin position="103"/>
        <end position="124"/>
    </location>
</feature>
<comment type="caution">
    <text evidence="2">The sequence shown here is derived from an EMBL/GenBank/DDBJ whole genome shotgun (WGS) entry which is preliminary data.</text>
</comment>
<feature type="transmembrane region" description="Helical" evidence="1">
    <location>
        <begin position="21"/>
        <end position="42"/>
    </location>
</feature>